<sequence>MEFAREVMKIPVPKVLGWSSRASATPVDAEFIIMENTRGVELATLWPEMRGAENNTD</sequence>
<dbReference type="OrthoDB" id="2968323at2759"/>
<reference evidence="1 2" key="1">
    <citation type="journal article" date="2016" name="Mol. Biol. Evol.">
        <title>Comparative Genomics of Early-Diverging Mushroom-Forming Fungi Provides Insights into the Origins of Lignocellulose Decay Capabilities.</title>
        <authorList>
            <person name="Nagy L.G."/>
            <person name="Riley R."/>
            <person name="Tritt A."/>
            <person name="Adam C."/>
            <person name="Daum C."/>
            <person name="Floudas D."/>
            <person name="Sun H."/>
            <person name="Yadav J.S."/>
            <person name="Pangilinan J."/>
            <person name="Larsson K.H."/>
            <person name="Matsuura K."/>
            <person name="Barry K."/>
            <person name="Labutti K."/>
            <person name="Kuo R."/>
            <person name="Ohm R.A."/>
            <person name="Bhattacharya S.S."/>
            <person name="Shirouzu T."/>
            <person name="Yoshinaga Y."/>
            <person name="Martin F.M."/>
            <person name="Grigoriev I.V."/>
            <person name="Hibbett D.S."/>
        </authorList>
    </citation>
    <scope>NUCLEOTIDE SEQUENCE [LARGE SCALE GENOMIC DNA]</scope>
    <source>
        <strain evidence="1 2">93-53</strain>
    </source>
</reference>
<evidence type="ECO:0000313" key="1">
    <source>
        <dbReference type="EMBL" id="KZT10463.1"/>
    </source>
</evidence>
<gene>
    <name evidence="1" type="ORF">LAESUDRAFT_721829</name>
</gene>
<name>A0A165GK43_9APHY</name>
<proteinExistence type="predicted"/>
<evidence type="ECO:0000313" key="2">
    <source>
        <dbReference type="Proteomes" id="UP000076871"/>
    </source>
</evidence>
<dbReference type="Proteomes" id="UP000076871">
    <property type="component" value="Unassembled WGS sequence"/>
</dbReference>
<dbReference type="RefSeq" id="XP_040768203.1">
    <property type="nucleotide sequence ID" value="XM_040908084.1"/>
</dbReference>
<dbReference type="GeneID" id="63825113"/>
<protein>
    <recommendedName>
        <fullName evidence="3">Aminoglycoside phosphotransferase domain-containing protein</fullName>
    </recommendedName>
</protein>
<keyword evidence="2" id="KW-1185">Reference proteome</keyword>
<dbReference type="EMBL" id="KV427609">
    <property type="protein sequence ID" value="KZT10463.1"/>
    <property type="molecule type" value="Genomic_DNA"/>
</dbReference>
<dbReference type="InParanoid" id="A0A165GK43"/>
<dbReference type="AlphaFoldDB" id="A0A165GK43"/>
<organism evidence="1 2">
    <name type="scientific">Laetiporus sulphureus 93-53</name>
    <dbReference type="NCBI Taxonomy" id="1314785"/>
    <lineage>
        <taxon>Eukaryota</taxon>
        <taxon>Fungi</taxon>
        <taxon>Dikarya</taxon>
        <taxon>Basidiomycota</taxon>
        <taxon>Agaricomycotina</taxon>
        <taxon>Agaricomycetes</taxon>
        <taxon>Polyporales</taxon>
        <taxon>Laetiporus</taxon>
    </lineage>
</organism>
<evidence type="ECO:0008006" key="3">
    <source>
        <dbReference type="Google" id="ProtNLM"/>
    </source>
</evidence>
<accession>A0A165GK43</accession>